<protein>
    <submittedName>
        <fullName evidence="2">Uncharacterized protein</fullName>
    </submittedName>
</protein>
<accession>A0AA90SSP8</accession>
<reference evidence="2 3" key="1">
    <citation type="journal article" date="2023" name="bioRxiv">
        <title>An intranuclear bacterial parasite of deep-sea mussels expresses apoptosis inhibitors acquired from its host.</title>
        <authorList>
            <person name="Gonzalez Porras M.A."/>
            <person name="Assie A."/>
            <person name="Tietjen M."/>
            <person name="Violette M."/>
            <person name="Kleiner M."/>
            <person name="Gruber-Vodicka H."/>
            <person name="Dubilier N."/>
            <person name="Leisch N."/>
        </authorList>
    </citation>
    <scope>NUCLEOTIDE SEQUENCE [LARGE SCALE GENOMIC DNA]</scope>
    <source>
        <strain evidence="2">IAP13</strain>
    </source>
</reference>
<sequence>MLDMLVAELRQENARATSENSETKESDSTEALRSIASILLYMTAATVVKHKFPHLAQVENTKTDQDTYTDDIRKGLDCRCHLTSEYKLNAEHVAPFLNGVEMKD</sequence>
<dbReference type="Proteomes" id="UP001178148">
    <property type="component" value="Unassembled WGS sequence"/>
</dbReference>
<dbReference type="EMBL" id="JASXSV010000006">
    <property type="protein sequence ID" value="MDP0588704.1"/>
    <property type="molecule type" value="Genomic_DNA"/>
</dbReference>
<proteinExistence type="predicted"/>
<gene>
    <name evidence="2" type="ORF">QS748_05690</name>
</gene>
<organism evidence="2 3">
    <name type="scientific">Candidatus Endonucleibacter bathymodioli</name>
    <dbReference type="NCBI Taxonomy" id="539814"/>
    <lineage>
        <taxon>Bacteria</taxon>
        <taxon>Pseudomonadati</taxon>
        <taxon>Pseudomonadota</taxon>
        <taxon>Gammaproteobacteria</taxon>
        <taxon>Oceanospirillales</taxon>
        <taxon>Endozoicomonadaceae</taxon>
        <taxon>Candidatus Endonucleibacter</taxon>
    </lineage>
</organism>
<feature type="region of interest" description="Disordered" evidence="1">
    <location>
        <begin position="10"/>
        <end position="29"/>
    </location>
</feature>
<dbReference type="AlphaFoldDB" id="A0AA90SSP8"/>
<evidence type="ECO:0000256" key="1">
    <source>
        <dbReference type="SAM" id="MobiDB-lite"/>
    </source>
</evidence>
<keyword evidence="3" id="KW-1185">Reference proteome</keyword>
<evidence type="ECO:0000313" key="3">
    <source>
        <dbReference type="Proteomes" id="UP001178148"/>
    </source>
</evidence>
<name>A0AA90SSP8_9GAMM</name>
<comment type="caution">
    <text evidence="2">The sequence shown here is derived from an EMBL/GenBank/DDBJ whole genome shotgun (WGS) entry which is preliminary data.</text>
</comment>
<evidence type="ECO:0000313" key="2">
    <source>
        <dbReference type="EMBL" id="MDP0588704.1"/>
    </source>
</evidence>